<comment type="catalytic activity">
    <reaction evidence="8">
        <text>adenosine + phosphate = alpha-D-ribose 1-phosphate + adenine</text>
        <dbReference type="Rhea" id="RHEA:27642"/>
        <dbReference type="ChEBI" id="CHEBI:16335"/>
        <dbReference type="ChEBI" id="CHEBI:16708"/>
        <dbReference type="ChEBI" id="CHEBI:43474"/>
        <dbReference type="ChEBI" id="CHEBI:57720"/>
        <dbReference type="EC" id="2.4.2.1"/>
    </reaction>
    <physiologicalReaction direction="left-to-right" evidence="8">
        <dbReference type="Rhea" id="RHEA:27643"/>
    </physiologicalReaction>
</comment>
<keyword evidence="4" id="KW-0479">Metal-binding</keyword>
<dbReference type="NCBIfam" id="TIGR00726">
    <property type="entry name" value="peptidoglycan editing factor PgeF"/>
    <property type="match status" value="1"/>
</dbReference>
<dbReference type="Proteomes" id="UP000288395">
    <property type="component" value="Unassembled WGS sequence"/>
</dbReference>
<evidence type="ECO:0000256" key="6">
    <source>
        <dbReference type="ARBA" id="ARBA00022833"/>
    </source>
</evidence>
<dbReference type="Pfam" id="PF02578">
    <property type="entry name" value="Cu-oxidase_4"/>
    <property type="match status" value="1"/>
</dbReference>
<dbReference type="GO" id="GO:0017061">
    <property type="term" value="F:S-methyl-5-thioadenosine phosphorylase activity"/>
    <property type="evidence" value="ECO:0007669"/>
    <property type="project" value="UniProtKB-EC"/>
</dbReference>
<name>A0A432VQK6_9GAMM</name>
<proteinExistence type="inferred from homology"/>
<evidence type="ECO:0000256" key="3">
    <source>
        <dbReference type="ARBA" id="ARBA00022679"/>
    </source>
</evidence>
<reference evidence="12" key="1">
    <citation type="journal article" date="2018" name="Front. Microbiol.">
        <title>Genome-Based Analysis Reveals the Taxonomy and Diversity of the Family Idiomarinaceae.</title>
        <authorList>
            <person name="Liu Y."/>
            <person name="Lai Q."/>
            <person name="Shao Z."/>
        </authorList>
    </citation>
    <scope>NUCLEOTIDE SEQUENCE [LARGE SCALE GENOMIC DNA]</scope>
    <source>
        <strain evidence="12">GBPy7</strain>
    </source>
</reference>
<accession>A0A432VQK6</accession>
<evidence type="ECO:0000256" key="7">
    <source>
        <dbReference type="ARBA" id="ARBA00047989"/>
    </source>
</evidence>
<dbReference type="OrthoDB" id="4279at2"/>
<comment type="catalytic activity">
    <reaction evidence="7">
        <text>adenosine + H2O + H(+) = inosine + NH4(+)</text>
        <dbReference type="Rhea" id="RHEA:24408"/>
        <dbReference type="ChEBI" id="CHEBI:15377"/>
        <dbReference type="ChEBI" id="CHEBI:15378"/>
        <dbReference type="ChEBI" id="CHEBI:16335"/>
        <dbReference type="ChEBI" id="CHEBI:17596"/>
        <dbReference type="ChEBI" id="CHEBI:28938"/>
        <dbReference type="EC" id="3.5.4.4"/>
    </reaction>
    <physiologicalReaction direction="left-to-right" evidence="7">
        <dbReference type="Rhea" id="RHEA:24409"/>
    </physiologicalReaction>
</comment>
<dbReference type="RefSeq" id="WP_126768397.1">
    <property type="nucleotide sequence ID" value="NZ_PIPJ01000012.1"/>
</dbReference>
<dbReference type="SUPFAM" id="SSF64438">
    <property type="entry name" value="CNF1/YfiH-like putative cysteine hydrolases"/>
    <property type="match status" value="1"/>
</dbReference>
<comment type="catalytic activity">
    <reaction evidence="9">
        <text>S-methyl-5'-thioadenosine + phosphate = 5-(methylsulfanyl)-alpha-D-ribose 1-phosphate + adenine</text>
        <dbReference type="Rhea" id="RHEA:11852"/>
        <dbReference type="ChEBI" id="CHEBI:16708"/>
        <dbReference type="ChEBI" id="CHEBI:17509"/>
        <dbReference type="ChEBI" id="CHEBI:43474"/>
        <dbReference type="ChEBI" id="CHEBI:58533"/>
        <dbReference type="EC" id="2.4.2.28"/>
    </reaction>
    <physiologicalReaction direction="left-to-right" evidence="9">
        <dbReference type="Rhea" id="RHEA:11853"/>
    </physiologicalReaction>
</comment>
<gene>
    <name evidence="11" type="ORF">CWE08_11615</name>
</gene>
<keyword evidence="5" id="KW-0378">Hydrolase</keyword>
<comment type="similarity">
    <text evidence="2 10">Belongs to the purine nucleoside phosphorylase YfiH/LACC1 family.</text>
</comment>
<comment type="caution">
    <text evidence="11">The sequence shown here is derived from an EMBL/GenBank/DDBJ whole genome shotgun (WGS) entry which is preliminary data.</text>
</comment>
<evidence type="ECO:0000256" key="4">
    <source>
        <dbReference type="ARBA" id="ARBA00022723"/>
    </source>
</evidence>
<keyword evidence="3" id="KW-0808">Transferase</keyword>
<evidence type="ECO:0000313" key="11">
    <source>
        <dbReference type="EMBL" id="RUO18441.1"/>
    </source>
</evidence>
<dbReference type="InterPro" id="IPR003730">
    <property type="entry name" value="Cu_polyphenol_OxRdtase"/>
</dbReference>
<evidence type="ECO:0000313" key="12">
    <source>
        <dbReference type="Proteomes" id="UP000288395"/>
    </source>
</evidence>
<evidence type="ECO:0000256" key="1">
    <source>
        <dbReference type="ARBA" id="ARBA00000553"/>
    </source>
</evidence>
<sequence length="244" mass="26354">MIRGLLPDWPVSDCVQGFSTQRSGGVSVAPFSSLNLGAHVQDLPAAVKTNRKRLSKHLKLPQTPIWLNQVHGNGVIRVSENGCKDIPEGDAAYTDCANTPLVIMSADCLPVLLATEDGKEIAAVHCGWRSLASNILGNVLAEFNSPASKIHAWMGPAIGPTAFEVGEDVRTAMLGLHADLAAAFKPQEAKYLADIYAIARQQLTWHGVKSVSGGGECTFNQPEDYFSYRRDGKTGRMATLIWRV</sequence>
<evidence type="ECO:0000256" key="5">
    <source>
        <dbReference type="ARBA" id="ARBA00022801"/>
    </source>
</evidence>
<keyword evidence="12" id="KW-1185">Reference proteome</keyword>
<evidence type="ECO:0000256" key="8">
    <source>
        <dbReference type="ARBA" id="ARBA00048968"/>
    </source>
</evidence>
<dbReference type="InterPro" id="IPR011324">
    <property type="entry name" value="Cytotoxic_necrot_fac-like_cat"/>
</dbReference>
<protein>
    <recommendedName>
        <fullName evidence="10">Purine nucleoside phosphorylase</fullName>
    </recommendedName>
</protein>
<dbReference type="CDD" id="cd16833">
    <property type="entry name" value="YfiH"/>
    <property type="match status" value="1"/>
</dbReference>
<keyword evidence="6" id="KW-0862">Zinc</keyword>
<dbReference type="GO" id="GO:0005507">
    <property type="term" value="F:copper ion binding"/>
    <property type="evidence" value="ECO:0007669"/>
    <property type="project" value="TreeGrafter"/>
</dbReference>
<comment type="catalytic activity">
    <reaction evidence="1">
        <text>inosine + phosphate = alpha-D-ribose 1-phosphate + hypoxanthine</text>
        <dbReference type="Rhea" id="RHEA:27646"/>
        <dbReference type="ChEBI" id="CHEBI:17368"/>
        <dbReference type="ChEBI" id="CHEBI:17596"/>
        <dbReference type="ChEBI" id="CHEBI:43474"/>
        <dbReference type="ChEBI" id="CHEBI:57720"/>
        <dbReference type="EC" id="2.4.2.1"/>
    </reaction>
    <physiologicalReaction direction="left-to-right" evidence="1">
        <dbReference type="Rhea" id="RHEA:27647"/>
    </physiologicalReaction>
</comment>
<evidence type="ECO:0000256" key="2">
    <source>
        <dbReference type="ARBA" id="ARBA00007353"/>
    </source>
</evidence>
<dbReference type="GO" id="GO:0016787">
    <property type="term" value="F:hydrolase activity"/>
    <property type="evidence" value="ECO:0007669"/>
    <property type="project" value="UniProtKB-KW"/>
</dbReference>
<dbReference type="Gene3D" id="3.60.140.10">
    <property type="entry name" value="CNF1/YfiH-like putative cysteine hydrolases"/>
    <property type="match status" value="1"/>
</dbReference>
<evidence type="ECO:0000256" key="9">
    <source>
        <dbReference type="ARBA" id="ARBA00049893"/>
    </source>
</evidence>
<dbReference type="EMBL" id="PIPJ01000012">
    <property type="protein sequence ID" value="RUO18441.1"/>
    <property type="molecule type" value="Genomic_DNA"/>
</dbReference>
<evidence type="ECO:0000256" key="10">
    <source>
        <dbReference type="RuleBase" id="RU361274"/>
    </source>
</evidence>
<organism evidence="11 12">
    <name type="scientific">Aliidiomarina iranensis</name>
    <dbReference type="NCBI Taxonomy" id="1434071"/>
    <lineage>
        <taxon>Bacteria</taxon>
        <taxon>Pseudomonadati</taxon>
        <taxon>Pseudomonadota</taxon>
        <taxon>Gammaproteobacteria</taxon>
        <taxon>Alteromonadales</taxon>
        <taxon>Idiomarinaceae</taxon>
        <taxon>Aliidiomarina</taxon>
    </lineage>
</organism>
<dbReference type="InterPro" id="IPR038371">
    <property type="entry name" value="Cu_polyphenol_OxRdtase_sf"/>
</dbReference>
<dbReference type="AlphaFoldDB" id="A0A432VQK6"/>
<dbReference type="PANTHER" id="PTHR30616:SF2">
    <property type="entry name" value="PURINE NUCLEOSIDE PHOSPHORYLASE LACC1"/>
    <property type="match status" value="1"/>
</dbReference>
<dbReference type="PANTHER" id="PTHR30616">
    <property type="entry name" value="UNCHARACTERIZED PROTEIN YFIH"/>
    <property type="match status" value="1"/>
</dbReference>